<dbReference type="EMBL" id="JAPFFF010000010">
    <property type="protein sequence ID" value="KAK8880882.1"/>
    <property type="molecule type" value="Genomic_DNA"/>
</dbReference>
<feature type="domain" description="F5/8 type C" evidence="1">
    <location>
        <begin position="307"/>
        <end position="421"/>
    </location>
</feature>
<accession>A0ABR2JPT1</accession>
<dbReference type="SUPFAM" id="SSF49785">
    <property type="entry name" value="Galactose-binding domain-like"/>
    <property type="match status" value="1"/>
</dbReference>
<protein>
    <recommendedName>
        <fullName evidence="1">F5/8 type C domain-containing protein</fullName>
    </recommendedName>
</protein>
<name>A0ABR2JPT1_9EUKA</name>
<reference evidence="2 3" key="1">
    <citation type="submission" date="2024-04" db="EMBL/GenBank/DDBJ databases">
        <title>Tritrichomonas musculus Genome.</title>
        <authorList>
            <person name="Alves-Ferreira E."/>
            <person name="Grigg M."/>
            <person name="Lorenzi H."/>
            <person name="Galac M."/>
        </authorList>
    </citation>
    <scope>NUCLEOTIDE SEQUENCE [LARGE SCALE GENOMIC DNA]</scope>
    <source>
        <strain evidence="2 3">EAF2021</strain>
    </source>
</reference>
<organism evidence="2 3">
    <name type="scientific">Tritrichomonas musculus</name>
    <dbReference type="NCBI Taxonomy" id="1915356"/>
    <lineage>
        <taxon>Eukaryota</taxon>
        <taxon>Metamonada</taxon>
        <taxon>Parabasalia</taxon>
        <taxon>Tritrichomonadida</taxon>
        <taxon>Tritrichomonadidae</taxon>
        <taxon>Tritrichomonas</taxon>
    </lineage>
</organism>
<dbReference type="Proteomes" id="UP001470230">
    <property type="component" value="Unassembled WGS sequence"/>
</dbReference>
<keyword evidence="3" id="KW-1185">Reference proteome</keyword>
<dbReference type="Gene3D" id="2.60.120.260">
    <property type="entry name" value="Galactose-binding domain-like"/>
    <property type="match status" value="1"/>
</dbReference>
<dbReference type="InterPro" id="IPR008979">
    <property type="entry name" value="Galactose-bd-like_sf"/>
</dbReference>
<dbReference type="InterPro" id="IPR000421">
    <property type="entry name" value="FA58C"/>
</dbReference>
<gene>
    <name evidence="2" type="ORF">M9Y10_003581</name>
</gene>
<evidence type="ECO:0000313" key="3">
    <source>
        <dbReference type="Proteomes" id="UP001470230"/>
    </source>
</evidence>
<evidence type="ECO:0000313" key="2">
    <source>
        <dbReference type="EMBL" id="KAK8880882.1"/>
    </source>
</evidence>
<dbReference type="Pfam" id="PF00754">
    <property type="entry name" value="F5_F8_type_C"/>
    <property type="match status" value="1"/>
</dbReference>
<proteinExistence type="predicted"/>
<sequence>MMKTQEFALSTDCIKNFPFDKYGEDFIFIVNGQKYKTSRIVADLLSPIIRNYHQVDSTITTFDITIPNHEEGNDFSKILSLASFEPRIIDKSEIAFMKQIFLKLGNRTEFMKLNEQNEEEITKDNVFMKLQEKLQIIGNKTIEFYNFLRYEIEFISMHFNEVDQKAISKLPIEIIEEIIKNTNLQLTDEDSLIKFISKLVEKDADYSRLYEYVYFSNVSDEEMDNFGNNFLIEYMNRRILQLITNRSLHKTSQESRRYIQSQPQIKGKYFEYKENEKFNGIIKYLTDKAGGNLHDKGIIETTTNGLDKSNLPKHLLDFNESSFYHSGNASDIWIIFDFKTMKIKPTNYSIKCYKSGTHQLRSWVIETSNDGQIWTTVDEHKDDESLKRCQSSKTFECKAKDYSRYIRLHQTSEPWDGNCLWFHYIEFYGYLVE</sequence>
<comment type="caution">
    <text evidence="2">The sequence shown here is derived from an EMBL/GenBank/DDBJ whole genome shotgun (WGS) entry which is preliminary data.</text>
</comment>
<evidence type="ECO:0000259" key="1">
    <source>
        <dbReference type="Pfam" id="PF00754"/>
    </source>
</evidence>